<feature type="binding site" evidence="8">
    <location>
        <position position="107"/>
    </location>
    <ligand>
        <name>ATP</name>
        <dbReference type="ChEBI" id="CHEBI:30616"/>
    </ligand>
</feature>
<dbReference type="EC" id="2.7.7.2" evidence="8"/>
<dbReference type="AlphaFoldDB" id="I7L199"/>
<feature type="binding site" evidence="8">
    <location>
        <begin position="24"/>
        <end position="25"/>
    </location>
    <ligand>
        <name>ATP</name>
        <dbReference type="ChEBI" id="CHEBI:30616"/>
    </ligand>
</feature>
<accession>I7L199</accession>
<dbReference type="InterPro" id="IPR024902">
    <property type="entry name" value="FAD_synth_RibL"/>
</dbReference>
<dbReference type="GO" id="GO:0003919">
    <property type="term" value="F:FMN adenylyltransferase activity"/>
    <property type="evidence" value="ECO:0007669"/>
    <property type="project" value="UniProtKB-UniRule"/>
</dbReference>
<evidence type="ECO:0000313" key="10">
    <source>
        <dbReference type="EMBL" id="CCJ37325.1"/>
    </source>
</evidence>
<evidence type="ECO:0000256" key="4">
    <source>
        <dbReference type="ARBA" id="ARBA00022695"/>
    </source>
</evidence>
<dbReference type="GO" id="GO:0046444">
    <property type="term" value="P:FMN metabolic process"/>
    <property type="evidence" value="ECO:0007669"/>
    <property type="project" value="UniProtKB-UniRule"/>
</dbReference>
<dbReference type="Gene3D" id="3.40.50.620">
    <property type="entry name" value="HUPs"/>
    <property type="match status" value="1"/>
</dbReference>
<keyword evidence="3 8" id="KW-0808">Transferase</keyword>
<dbReference type="STRING" id="1201294.BN140_2402"/>
<keyword evidence="7 8" id="KW-0067">ATP-binding</keyword>
<dbReference type="UniPathway" id="UPA00277">
    <property type="reaction ID" value="UER00407"/>
</dbReference>
<dbReference type="PANTHER" id="PTHR43793">
    <property type="entry name" value="FAD SYNTHASE"/>
    <property type="match status" value="1"/>
</dbReference>
<keyword evidence="5 8" id="KW-0547">Nucleotide-binding</keyword>
<dbReference type="CDD" id="cd02170">
    <property type="entry name" value="cytidylyltransferase"/>
    <property type="match status" value="1"/>
</dbReference>
<evidence type="ECO:0000256" key="7">
    <source>
        <dbReference type="ARBA" id="ARBA00022840"/>
    </source>
</evidence>
<dbReference type="InterPro" id="IPR014729">
    <property type="entry name" value="Rossmann-like_a/b/a_fold"/>
</dbReference>
<keyword evidence="1 8" id="KW-0285">Flavoprotein</keyword>
<dbReference type="GO" id="GO:0006747">
    <property type="term" value="P:FAD biosynthetic process"/>
    <property type="evidence" value="ECO:0007669"/>
    <property type="project" value="UniProtKB-UniRule"/>
</dbReference>
<dbReference type="InterPro" id="IPR050385">
    <property type="entry name" value="Archaeal_FAD_synthase"/>
</dbReference>
<dbReference type="HOGENOM" id="CLU_034585_2_1_2"/>
<feature type="binding site" evidence="8">
    <location>
        <position position="134"/>
    </location>
    <ligand>
        <name>ATP</name>
        <dbReference type="ChEBI" id="CHEBI:30616"/>
    </ligand>
</feature>
<dbReference type="Pfam" id="PF01467">
    <property type="entry name" value="CTP_transf_like"/>
    <property type="match status" value="1"/>
</dbReference>
<keyword evidence="2 8" id="KW-0288">FMN</keyword>
<dbReference type="PATRIC" id="fig|1201294.9.peg.2682"/>
<comment type="similarity">
    <text evidence="8">Belongs to the archaeal FAD synthase family.</text>
</comment>
<evidence type="ECO:0000256" key="5">
    <source>
        <dbReference type="ARBA" id="ARBA00022741"/>
    </source>
</evidence>
<organism evidence="10 11">
    <name type="scientific">Methanoculleus bourgensis (strain ATCC 43281 / DSM 3045 / OCM 15 / MS2)</name>
    <name type="common">Methanogenium bourgense</name>
    <dbReference type="NCBI Taxonomy" id="1201294"/>
    <lineage>
        <taxon>Archaea</taxon>
        <taxon>Methanobacteriati</taxon>
        <taxon>Methanobacteriota</taxon>
        <taxon>Stenosarchaea group</taxon>
        <taxon>Methanomicrobia</taxon>
        <taxon>Methanomicrobiales</taxon>
        <taxon>Methanomicrobiaceae</taxon>
        <taxon>Methanoculleus</taxon>
    </lineage>
</organism>
<dbReference type="NCBIfam" id="TIGR00125">
    <property type="entry name" value="cyt_tran_rel"/>
    <property type="match status" value="1"/>
</dbReference>
<protein>
    <recommendedName>
        <fullName evidence="8">FAD synthase</fullName>
        <ecNumber evidence="8">2.7.7.2</ecNumber>
    </recommendedName>
    <alternativeName>
        <fullName evidence="8">FMN adenylyltransferase</fullName>
    </alternativeName>
    <alternativeName>
        <fullName evidence="8">Flavin adenine dinucleotide synthase</fullName>
    </alternativeName>
</protein>
<evidence type="ECO:0000256" key="6">
    <source>
        <dbReference type="ARBA" id="ARBA00022827"/>
    </source>
</evidence>
<feature type="binding site" evidence="8">
    <location>
        <begin position="29"/>
        <end position="32"/>
    </location>
    <ligand>
        <name>ATP</name>
        <dbReference type="ChEBI" id="CHEBI:30616"/>
    </ligand>
</feature>
<keyword evidence="6 8" id="KW-0274">FAD</keyword>
<comment type="catalytic activity">
    <reaction evidence="8">
        <text>FMN + ATP + H(+) = FAD + diphosphate</text>
        <dbReference type="Rhea" id="RHEA:17237"/>
        <dbReference type="ChEBI" id="CHEBI:15378"/>
        <dbReference type="ChEBI" id="CHEBI:30616"/>
        <dbReference type="ChEBI" id="CHEBI:33019"/>
        <dbReference type="ChEBI" id="CHEBI:57692"/>
        <dbReference type="ChEBI" id="CHEBI:58210"/>
        <dbReference type="EC" id="2.7.7.2"/>
    </reaction>
</comment>
<dbReference type="PANTHER" id="PTHR43793:SF1">
    <property type="entry name" value="FAD SYNTHASE"/>
    <property type="match status" value="1"/>
</dbReference>
<dbReference type="KEGG" id="mbg:BN140_2402"/>
<dbReference type="HAMAP" id="MF_02115">
    <property type="entry name" value="FAD_synth_arch"/>
    <property type="match status" value="1"/>
</dbReference>
<evidence type="ECO:0000259" key="9">
    <source>
        <dbReference type="Pfam" id="PF01467"/>
    </source>
</evidence>
<dbReference type="GO" id="GO:0005524">
    <property type="term" value="F:ATP binding"/>
    <property type="evidence" value="ECO:0007669"/>
    <property type="project" value="UniProtKB-UniRule"/>
</dbReference>
<reference evidence="11" key="1">
    <citation type="journal article" date="2012" name="J. Bacteriol.">
        <title>Complete genome sequence of the hydrogenotrophic, methanogenic archaeon Methanoculleus bourgensis strain MS2T, isolated from a sewage sludge digester.</title>
        <authorList>
            <person name="Maus I."/>
            <person name="Wibberg D."/>
            <person name="Stantscheff R."/>
            <person name="Eikmeyer F.G."/>
            <person name="Seffner A."/>
            <person name="Boelter J."/>
            <person name="Szczepanowski R."/>
            <person name="Blom J."/>
            <person name="Jaenicke S."/>
            <person name="Konig H."/>
            <person name="Puhler A."/>
            <person name="Schluter A."/>
        </authorList>
    </citation>
    <scope>NUCLEOTIDE SEQUENCE [LARGE SCALE GENOMIC DNA]</scope>
    <source>
        <strain evidence="11">ATCC 43281 / DSM 3045 / OCM 15 / MS2</strain>
    </source>
</reference>
<evidence type="ECO:0000256" key="2">
    <source>
        <dbReference type="ARBA" id="ARBA00022643"/>
    </source>
</evidence>
<dbReference type="InterPro" id="IPR004821">
    <property type="entry name" value="Cyt_trans-like"/>
</dbReference>
<keyword evidence="4 8" id="KW-0548">Nucleotidyltransferase</keyword>
<sequence length="162" mass="17958">MLPGRRQPHAPRGGRVIRVVATGTFDILHPGHLYYLEESRRLGDELYVIVARDANVKHKPRPILPEDQRLRMVGALKPVDHALLGDLHDMFKPITEIGPDIITLGFNQHFSEEGLRQKLTDRGLGADVVRISGYPGPLASSSKIIEHILNTRGPTRPAGEGE</sequence>
<evidence type="ECO:0000256" key="1">
    <source>
        <dbReference type="ARBA" id="ARBA00022630"/>
    </source>
</evidence>
<comment type="subunit">
    <text evidence="8">Homodimer.</text>
</comment>
<gene>
    <name evidence="10" type="primary">taqD</name>
    <name evidence="8" type="synonym">ribL</name>
    <name evidence="10" type="ordered locus">BN140_2402</name>
</gene>
<comment type="pathway">
    <text evidence="8">Cofactor biosynthesis; FAD biosynthesis; FAD from FMN: step 1/1.</text>
</comment>
<proteinExistence type="inferred from homology"/>
<dbReference type="EMBL" id="HE964772">
    <property type="protein sequence ID" value="CCJ37325.1"/>
    <property type="molecule type" value="Genomic_DNA"/>
</dbReference>
<comment type="function">
    <text evidence="8">Catalyzes the transfer of the AMP portion of ATP to flavin mononucleotide (FMN) to produce flavin adenine dinucleotide (FAD) coenzyme.</text>
</comment>
<keyword evidence="11" id="KW-1185">Reference proteome</keyword>
<name>I7L199_METBM</name>
<dbReference type="Proteomes" id="UP000009007">
    <property type="component" value="Chromosome I"/>
</dbReference>
<comment type="cofactor">
    <cofactor evidence="8">
        <name>a divalent metal cation</name>
        <dbReference type="ChEBI" id="CHEBI:60240"/>
    </cofactor>
</comment>
<feature type="domain" description="Cytidyltransferase-like" evidence="9">
    <location>
        <begin position="21"/>
        <end position="146"/>
    </location>
</feature>
<dbReference type="SUPFAM" id="SSF52374">
    <property type="entry name" value="Nucleotidylyl transferase"/>
    <property type="match status" value="1"/>
</dbReference>
<evidence type="ECO:0000313" key="11">
    <source>
        <dbReference type="Proteomes" id="UP000009007"/>
    </source>
</evidence>
<evidence type="ECO:0000256" key="3">
    <source>
        <dbReference type="ARBA" id="ARBA00022679"/>
    </source>
</evidence>
<evidence type="ECO:0000256" key="8">
    <source>
        <dbReference type="HAMAP-Rule" id="MF_02115"/>
    </source>
</evidence>